<proteinExistence type="predicted"/>
<dbReference type="Proteomes" id="UP001266305">
    <property type="component" value="Unassembled WGS sequence"/>
</dbReference>
<dbReference type="EMBL" id="JASSZA010000005">
    <property type="protein sequence ID" value="KAK2111170.1"/>
    <property type="molecule type" value="Genomic_DNA"/>
</dbReference>
<evidence type="ECO:0000313" key="2">
    <source>
        <dbReference type="EMBL" id="KAK2111170.1"/>
    </source>
</evidence>
<sequence length="143" mass="15426">MLPRNPLGKVVPERVAKDAQCPAALGGDEGASSPRRPWYLHSQVPGGRRALSQRRAVPALGSQEALGRQLAGYLNLCTRRPRQPVAWARPACRFFNEPQRDAGHRPCTSASADRTAGPARDSVLSGEEPCEDRGHRSPPASAE</sequence>
<gene>
    <name evidence="2" type="ORF">P7K49_010916</name>
</gene>
<evidence type="ECO:0000256" key="1">
    <source>
        <dbReference type="SAM" id="MobiDB-lite"/>
    </source>
</evidence>
<organism evidence="2 3">
    <name type="scientific">Saguinus oedipus</name>
    <name type="common">Cotton-top tamarin</name>
    <name type="synonym">Oedipomidas oedipus</name>
    <dbReference type="NCBI Taxonomy" id="9490"/>
    <lineage>
        <taxon>Eukaryota</taxon>
        <taxon>Metazoa</taxon>
        <taxon>Chordata</taxon>
        <taxon>Craniata</taxon>
        <taxon>Vertebrata</taxon>
        <taxon>Euteleostomi</taxon>
        <taxon>Mammalia</taxon>
        <taxon>Eutheria</taxon>
        <taxon>Euarchontoglires</taxon>
        <taxon>Primates</taxon>
        <taxon>Haplorrhini</taxon>
        <taxon>Platyrrhini</taxon>
        <taxon>Cebidae</taxon>
        <taxon>Callitrichinae</taxon>
        <taxon>Saguinus</taxon>
    </lineage>
</organism>
<name>A0ABQ9VP61_SAGOE</name>
<reference evidence="2 3" key="1">
    <citation type="submission" date="2023-05" db="EMBL/GenBank/DDBJ databases">
        <title>B98-5 Cell Line De Novo Hybrid Assembly: An Optical Mapping Approach.</title>
        <authorList>
            <person name="Kananen K."/>
            <person name="Auerbach J.A."/>
            <person name="Kautto E."/>
            <person name="Blachly J.S."/>
        </authorList>
    </citation>
    <scope>NUCLEOTIDE SEQUENCE [LARGE SCALE GENOMIC DNA]</scope>
    <source>
        <strain evidence="2">B95-8</strain>
        <tissue evidence="2">Cell line</tissue>
    </source>
</reference>
<accession>A0ABQ9VP61</accession>
<keyword evidence="3" id="KW-1185">Reference proteome</keyword>
<evidence type="ECO:0000313" key="3">
    <source>
        <dbReference type="Proteomes" id="UP001266305"/>
    </source>
</evidence>
<feature type="region of interest" description="Disordered" evidence="1">
    <location>
        <begin position="97"/>
        <end position="143"/>
    </location>
</feature>
<comment type="caution">
    <text evidence="2">The sequence shown here is derived from an EMBL/GenBank/DDBJ whole genome shotgun (WGS) entry which is preliminary data.</text>
</comment>
<protein>
    <submittedName>
        <fullName evidence="2">Uncharacterized protein</fullName>
    </submittedName>
</protein>